<protein>
    <recommendedName>
        <fullName evidence="4">YfzA family protein</fullName>
    </recommendedName>
</protein>
<dbReference type="KEGG" id="aqt:FN924_02585"/>
<evidence type="ECO:0008006" key="4">
    <source>
        <dbReference type="Google" id="ProtNLM"/>
    </source>
</evidence>
<dbReference type="Pfam" id="PF14118">
    <property type="entry name" value="YfzA"/>
    <property type="match status" value="1"/>
</dbReference>
<dbReference type="InterPro" id="IPR025627">
    <property type="entry name" value="YfzA"/>
</dbReference>
<dbReference type="RefSeq" id="WP_143891928.1">
    <property type="nucleotide sequence ID" value="NZ_CP041666.1"/>
</dbReference>
<organism evidence="2 3">
    <name type="scientific">Radiobacillus deserti</name>
    <dbReference type="NCBI Taxonomy" id="2594883"/>
    <lineage>
        <taxon>Bacteria</taxon>
        <taxon>Bacillati</taxon>
        <taxon>Bacillota</taxon>
        <taxon>Bacilli</taxon>
        <taxon>Bacillales</taxon>
        <taxon>Bacillaceae</taxon>
        <taxon>Radiobacillus</taxon>
    </lineage>
</organism>
<gene>
    <name evidence="2" type="ORF">FN924_02585</name>
</gene>
<evidence type="ECO:0000313" key="2">
    <source>
        <dbReference type="EMBL" id="QDP39178.1"/>
    </source>
</evidence>
<name>A0A516KCP3_9BACI</name>
<dbReference type="EMBL" id="CP041666">
    <property type="protein sequence ID" value="QDP39178.1"/>
    <property type="molecule type" value="Genomic_DNA"/>
</dbReference>
<accession>A0A516KCP3</accession>
<feature type="transmembrane region" description="Helical" evidence="1">
    <location>
        <begin position="56"/>
        <end position="77"/>
    </location>
</feature>
<reference evidence="2 3" key="1">
    <citation type="submission" date="2019-07" db="EMBL/GenBank/DDBJ databases">
        <authorList>
            <person name="Li J."/>
        </authorList>
    </citation>
    <scope>NUCLEOTIDE SEQUENCE [LARGE SCALE GENOMIC DNA]</scope>
    <source>
        <strain evidence="2 3">TKL69</strain>
    </source>
</reference>
<feature type="transmembrane region" description="Helical" evidence="1">
    <location>
        <begin position="7"/>
        <end position="27"/>
    </location>
</feature>
<sequence>MKKWLTNIGYFLILNLILLIVDNTPFVNHFEFGKFGDQILQTELFTEWFNFYETPFFNVVLFFSLIHIILFPFYRFISKK</sequence>
<keyword evidence="1" id="KW-0812">Transmembrane</keyword>
<proteinExistence type="predicted"/>
<dbReference type="OrthoDB" id="2638799at2"/>
<dbReference type="AlphaFoldDB" id="A0A516KCP3"/>
<keyword evidence="1" id="KW-1133">Transmembrane helix</keyword>
<evidence type="ECO:0000256" key="1">
    <source>
        <dbReference type="SAM" id="Phobius"/>
    </source>
</evidence>
<keyword evidence="1" id="KW-0472">Membrane</keyword>
<evidence type="ECO:0000313" key="3">
    <source>
        <dbReference type="Proteomes" id="UP000315215"/>
    </source>
</evidence>
<dbReference type="Proteomes" id="UP000315215">
    <property type="component" value="Chromosome"/>
</dbReference>
<keyword evidence="3" id="KW-1185">Reference proteome</keyword>